<reference evidence="5" key="1">
    <citation type="submission" date="2022-01" db="EMBL/GenBank/DDBJ databases">
        <authorList>
            <person name="Braso-Vives M."/>
        </authorList>
    </citation>
    <scope>NUCLEOTIDE SEQUENCE</scope>
</reference>
<sequence>MGNSSPMAISTSLVLLLGLCQCLPGTFAQTEAPCPPDNSLVLPSGKMYSATEDLTLYSGAYEQCRRQGGMVAIPRDEEEQQNLVFLKNCVNNGHPFWLGIKKIAGVWSDDSGTALGNFTSWAPGEPDEDKPCSYIVKGDHEVGERRDNWADTYCHSGFSYICEIEVQPDHTVPPCSAAATASQRADDGSVARVATIAGSALASIVLAHVVLAYPNMFG</sequence>
<keyword evidence="6" id="KW-1185">Reference proteome</keyword>
<dbReference type="GO" id="GO:0030246">
    <property type="term" value="F:carbohydrate binding"/>
    <property type="evidence" value="ECO:0007669"/>
    <property type="project" value="UniProtKB-KW"/>
</dbReference>
<dbReference type="Pfam" id="PF00059">
    <property type="entry name" value="Lectin_C"/>
    <property type="match status" value="1"/>
</dbReference>
<dbReference type="SMART" id="SM00034">
    <property type="entry name" value="CLECT"/>
    <property type="match status" value="1"/>
</dbReference>
<keyword evidence="2" id="KW-1133">Transmembrane helix</keyword>
<feature type="transmembrane region" description="Helical" evidence="2">
    <location>
        <begin position="193"/>
        <end position="213"/>
    </location>
</feature>
<keyword evidence="2" id="KW-0812">Transmembrane</keyword>
<dbReference type="CDD" id="cd00037">
    <property type="entry name" value="CLECT"/>
    <property type="match status" value="1"/>
</dbReference>
<dbReference type="InterPro" id="IPR016186">
    <property type="entry name" value="C-type_lectin-like/link_sf"/>
</dbReference>
<feature type="domain" description="C-type lectin" evidence="4">
    <location>
        <begin position="43"/>
        <end position="163"/>
    </location>
</feature>
<dbReference type="InterPro" id="IPR001304">
    <property type="entry name" value="C-type_lectin-like"/>
</dbReference>
<dbReference type="PROSITE" id="PS50041">
    <property type="entry name" value="C_TYPE_LECTIN_2"/>
    <property type="match status" value="1"/>
</dbReference>
<keyword evidence="2" id="KW-0472">Membrane</keyword>
<evidence type="ECO:0000313" key="5">
    <source>
        <dbReference type="EMBL" id="CAH1256916.1"/>
    </source>
</evidence>
<feature type="signal peptide" evidence="3">
    <location>
        <begin position="1"/>
        <end position="28"/>
    </location>
</feature>
<dbReference type="AlphaFoldDB" id="A0A8J9ZK54"/>
<evidence type="ECO:0000256" key="3">
    <source>
        <dbReference type="SAM" id="SignalP"/>
    </source>
</evidence>
<protein>
    <submittedName>
        <fullName evidence="5">CLEC3A protein</fullName>
    </submittedName>
</protein>
<dbReference type="PANTHER" id="PTHR22799:SF6">
    <property type="entry name" value="C-TYPE LECTIN DOMAIN FAMILY 4 MEMBER M-LIKE"/>
    <property type="match status" value="1"/>
</dbReference>
<dbReference type="Gene3D" id="3.10.100.10">
    <property type="entry name" value="Mannose-Binding Protein A, subunit A"/>
    <property type="match status" value="1"/>
</dbReference>
<evidence type="ECO:0000313" key="6">
    <source>
        <dbReference type="Proteomes" id="UP000838412"/>
    </source>
</evidence>
<dbReference type="InterPro" id="IPR016187">
    <property type="entry name" value="CTDL_fold"/>
</dbReference>
<keyword evidence="3" id="KW-0732">Signal</keyword>
<dbReference type="OrthoDB" id="10032136at2759"/>
<keyword evidence="1" id="KW-0430">Lectin</keyword>
<evidence type="ECO:0000259" key="4">
    <source>
        <dbReference type="PROSITE" id="PS50041"/>
    </source>
</evidence>
<dbReference type="PANTHER" id="PTHR22799">
    <property type="entry name" value="TETRANECTIN-RELATED"/>
    <property type="match status" value="1"/>
</dbReference>
<dbReference type="SUPFAM" id="SSF56436">
    <property type="entry name" value="C-type lectin-like"/>
    <property type="match status" value="1"/>
</dbReference>
<name>A0A8J9ZK54_BRALA</name>
<evidence type="ECO:0000256" key="1">
    <source>
        <dbReference type="ARBA" id="ARBA00022734"/>
    </source>
</evidence>
<organism evidence="5 6">
    <name type="scientific">Branchiostoma lanceolatum</name>
    <name type="common">Common lancelet</name>
    <name type="synonym">Amphioxus lanceolatum</name>
    <dbReference type="NCBI Taxonomy" id="7740"/>
    <lineage>
        <taxon>Eukaryota</taxon>
        <taxon>Metazoa</taxon>
        <taxon>Chordata</taxon>
        <taxon>Cephalochordata</taxon>
        <taxon>Leptocardii</taxon>
        <taxon>Amphioxiformes</taxon>
        <taxon>Branchiostomatidae</taxon>
        <taxon>Branchiostoma</taxon>
    </lineage>
</organism>
<evidence type="ECO:0000256" key="2">
    <source>
        <dbReference type="SAM" id="Phobius"/>
    </source>
</evidence>
<dbReference type="InterPro" id="IPR051663">
    <property type="entry name" value="CLec_Tetranectin-domain"/>
</dbReference>
<feature type="chain" id="PRO_5035422103" evidence="3">
    <location>
        <begin position="29"/>
        <end position="218"/>
    </location>
</feature>
<dbReference type="Proteomes" id="UP000838412">
    <property type="component" value="Chromosome 3"/>
</dbReference>
<dbReference type="EMBL" id="OV696688">
    <property type="protein sequence ID" value="CAH1256916.1"/>
    <property type="molecule type" value="Genomic_DNA"/>
</dbReference>
<accession>A0A8J9ZK54</accession>
<gene>
    <name evidence="5" type="primary">CLEC3A</name>
    <name evidence="5" type="ORF">BLAG_LOCUS15015</name>
</gene>
<proteinExistence type="predicted"/>